<sequence>MAVRLDVTPASTTHGVAEPADVEPATRGLGSNFGLALLKLSTRRSGRRWPGEPEPGSGRGPGTRSQARPLVLLEDHFALRTLCRA</sequence>
<keyword evidence="3" id="KW-1185">Reference proteome</keyword>
<dbReference type="EMBL" id="PVNH01000011">
    <property type="protein sequence ID" value="PRX44729.1"/>
    <property type="molecule type" value="Genomic_DNA"/>
</dbReference>
<feature type="region of interest" description="Disordered" evidence="1">
    <location>
        <begin position="43"/>
        <end position="67"/>
    </location>
</feature>
<evidence type="ECO:0000256" key="1">
    <source>
        <dbReference type="SAM" id="MobiDB-lite"/>
    </source>
</evidence>
<gene>
    <name evidence="2" type="ORF">B0I33_111243</name>
</gene>
<dbReference type="Proteomes" id="UP000238362">
    <property type="component" value="Unassembled WGS sequence"/>
</dbReference>
<protein>
    <submittedName>
        <fullName evidence="2">Uncharacterized protein</fullName>
    </submittedName>
</protein>
<comment type="caution">
    <text evidence="2">The sequence shown here is derived from an EMBL/GenBank/DDBJ whole genome shotgun (WGS) entry which is preliminary data.</text>
</comment>
<organism evidence="2 3">
    <name type="scientific">Prauserella shujinwangii</name>
    <dbReference type="NCBI Taxonomy" id="1453103"/>
    <lineage>
        <taxon>Bacteria</taxon>
        <taxon>Bacillati</taxon>
        <taxon>Actinomycetota</taxon>
        <taxon>Actinomycetes</taxon>
        <taxon>Pseudonocardiales</taxon>
        <taxon>Pseudonocardiaceae</taxon>
        <taxon>Prauserella</taxon>
    </lineage>
</organism>
<proteinExistence type="predicted"/>
<dbReference type="AlphaFoldDB" id="A0A2T0LNJ5"/>
<evidence type="ECO:0000313" key="3">
    <source>
        <dbReference type="Proteomes" id="UP000238362"/>
    </source>
</evidence>
<dbReference type="RefSeq" id="WP_181193447.1">
    <property type="nucleotide sequence ID" value="NZ_PVNH01000011.1"/>
</dbReference>
<evidence type="ECO:0000313" key="2">
    <source>
        <dbReference type="EMBL" id="PRX44729.1"/>
    </source>
</evidence>
<reference evidence="2 3" key="1">
    <citation type="submission" date="2018-03" db="EMBL/GenBank/DDBJ databases">
        <title>Genomic Encyclopedia of Type Strains, Phase III (KMG-III): the genomes of soil and plant-associated and newly described type strains.</title>
        <authorList>
            <person name="Whitman W."/>
        </authorList>
    </citation>
    <scope>NUCLEOTIDE SEQUENCE [LARGE SCALE GENOMIC DNA]</scope>
    <source>
        <strain evidence="2 3">CGMCC 4.7125</strain>
    </source>
</reference>
<name>A0A2T0LNJ5_9PSEU</name>
<accession>A0A2T0LNJ5</accession>